<gene>
    <name evidence="1" type="ORF">JOD01_003263</name>
</gene>
<evidence type="ECO:0000313" key="2">
    <source>
        <dbReference type="Proteomes" id="UP000717624"/>
    </source>
</evidence>
<evidence type="ECO:0000313" key="1">
    <source>
        <dbReference type="EMBL" id="MBM7591612.1"/>
    </source>
</evidence>
<protein>
    <submittedName>
        <fullName evidence="1">Uncharacterized protein</fullName>
    </submittedName>
</protein>
<dbReference type="Proteomes" id="UP000717624">
    <property type="component" value="Unassembled WGS sequence"/>
</dbReference>
<dbReference type="EMBL" id="JAFBEB010000013">
    <property type="protein sequence ID" value="MBM7591612.1"/>
    <property type="molecule type" value="Genomic_DNA"/>
</dbReference>
<sequence>MDISKIMSILSSVPKEKLRSDSGLKEVFRDLGRKSGKHFSEQELNEFVARFRSMSRTESVGSLMNKLAKKGVKADDINQLRRRSR</sequence>
<organism evidence="1 2">
    <name type="scientific">Brevibacillus fulvus</name>
    <dbReference type="NCBI Taxonomy" id="1125967"/>
    <lineage>
        <taxon>Bacteria</taxon>
        <taxon>Bacillati</taxon>
        <taxon>Bacillota</taxon>
        <taxon>Bacilli</taxon>
        <taxon>Bacillales</taxon>
        <taxon>Paenibacillaceae</taxon>
        <taxon>Brevibacillus</taxon>
    </lineage>
</organism>
<name>A0A938Y4U3_9BACL</name>
<reference evidence="1" key="1">
    <citation type="submission" date="2021-01" db="EMBL/GenBank/DDBJ databases">
        <title>Genomic Encyclopedia of Type Strains, Phase IV (KMG-IV): sequencing the most valuable type-strain genomes for metagenomic binning, comparative biology and taxonomic classification.</title>
        <authorList>
            <person name="Goeker M."/>
        </authorList>
    </citation>
    <scope>NUCLEOTIDE SEQUENCE</scope>
    <source>
        <strain evidence="1">DSM 25523</strain>
    </source>
</reference>
<keyword evidence="2" id="KW-1185">Reference proteome</keyword>
<proteinExistence type="predicted"/>
<dbReference type="RefSeq" id="WP_204519311.1">
    <property type="nucleotide sequence ID" value="NZ_BAABIN010000037.1"/>
</dbReference>
<accession>A0A938Y4U3</accession>
<comment type="caution">
    <text evidence="1">The sequence shown here is derived from an EMBL/GenBank/DDBJ whole genome shotgun (WGS) entry which is preliminary data.</text>
</comment>
<dbReference type="AlphaFoldDB" id="A0A938Y4U3"/>